<dbReference type="RefSeq" id="XP_011445521.1">
    <property type="nucleotide sequence ID" value="XM_011447219.4"/>
</dbReference>
<evidence type="ECO:0000313" key="4">
    <source>
        <dbReference type="Proteomes" id="UP000005408"/>
    </source>
</evidence>
<dbReference type="GeneID" id="105340948"/>
<dbReference type="OrthoDB" id="6158176at2759"/>
<dbReference type="AlphaFoldDB" id="A0A8W8LI97"/>
<dbReference type="KEGG" id="crg:105340948"/>
<organism evidence="3 4">
    <name type="scientific">Magallana gigas</name>
    <name type="common">Pacific oyster</name>
    <name type="synonym">Crassostrea gigas</name>
    <dbReference type="NCBI Taxonomy" id="29159"/>
    <lineage>
        <taxon>Eukaryota</taxon>
        <taxon>Metazoa</taxon>
        <taxon>Spiralia</taxon>
        <taxon>Lophotrochozoa</taxon>
        <taxon>Mollusca</taxon>
        <taxon>Bivalvia</taxon>
        <taxon>Autobranchia</taxon>
        <taxon>Pteriomorphia</taxon>
        <taxon>Ostreida</taxon>
        <taxon>Ostreoidea</taxon>
        <taxon>Ostreidae</taxon>
        <taxon>Magallana</taxon>
    </lineage>
</organism>
<dbReference type="GO" id="GO:0008083">
    <property type="term" value="F:growth factor activity"/>
    <property type="evidence" value="ECO:0007669"/>
    <property type="project" value="InterPro"/>
</dbReference>
<evidence type="ECO:0000313" key="3">
    <source>
        <dbReference type="EnsemblMetazoa" id="G28080.6:cds"/>
    </source>
</evidence>
<keyword evidence="2" id="KW-0732">Signal</keyword>
<keyword evidence="4" id="KW-1185">Reference proteome</keyword>
<dbReference type="InterPro" id="IPR056378">
    <property type="entry name" value="Let-756-like_FGF"/>
</dbReference>
<dbReference type="SUPFAM" id="SSF50353">
    <property type="entry name" value="Cytokine"/>
    <property type="match status" value="1"/>
</dbReference>
<comment type="similarity">
    <text evidence="1">Belongs to the heparin-binding growth factors family.</text>
</comment>
<proteinExistence type="inferred from homology"/>
<dbReference type="SMART" id="SM00442">
    <property type="entry name" value="FGF"/>
    <property type="match status" value="1"/>
</dbReference>
<dbReference type="RefSeq" id="XP_011445522.1">
    <property type="nucleotide sequence ID" value="XM_011447220.4"/>
</dbReference>
<dbReference type="EnsemblMetazoa" id="G28080.3">
    <property type="protein sequence ID" value="G28080.3:cds"/>
    <property type="gene ID" value="G28080"/>
</dbReference>
<dbReference type="InterPro" id="IPR002209">
    <property type="entry name" value="Fibroblast_GF_fam"/>
</dbReference>
<dbReference type="Proteomes" id="UP000005408">
    <property type="component" value="Unassembled WGS sequence"/>
</dbReference>
<protein>
    <recommendedName>
        <fullName evidence="5">Fibroblast growth factor</fullName>
    </recommendedName>
</protein>
<dbReference type="RefSeq" id="XP_011445520.1">
    <property type="nucleotide sequence ID" value="XM_011447218.4"/>
</dbReference>
<dbReference type="PANTHER" id="PTHR11486">
    <property type="entry name" value="FIBROBLAST GROWTH FACTOR"/>
    <property type="match status" value="1"/>
</dbReference>
<dbReference type="InterPro" id="IPR008996">
    <property type="entry name" value="IL1/FGF"/>
</dbReference>
<dbReference type="CDD" id="cd00058">
    <property type="entry name" value="beta-trefoil_FGF"/>
    <property type="match status" value="1"/>
</dbReference>
<evidence type="ECO:0000256" key="1">
    <source>
        <dbReference type="ARBA" id="ARBA00007936"/>
    </source>
</evidence>
<dbReference type="Pfam" id="PF00167">
    <property type="entry name" value="FGF"/>
    <property type="match status" value="1"/>
</dbReference>
<name>A0A8W8LI97_MAGGI</name>
<sequence length="291" mass="33124">MNSNLYTASKKFCLHVLTYFLVLNLLISLGTAAPAHSDLSGITPGQGRTEVIQKKMFLRTKSQRALEILKDGTVQGTACGHNTQYSLLQSGSHNLANTVYGVAAGRYLCVAPDGVVYSLPKDEFNEVDCVFNETVEYETAGNKTHPKALEYSRYRHKTHGIRLGKPGKLRKYQLALVCNNAVTISMKRHRRKYMNETLFLVEKTDKELDSLKESCDEPSKSDLICAKKKCSEKLKKKNQSGRSYVKFCRKVLKNFFSATLRQLRLFRKRDCYSVLKAYKDCQNDRQRNRPS</sequence>
<feature type="chain" id="PRO_5042431650" description="Fibroblast growth factor" evidence="2">
    <location>
        <begin position="33"/>
        <end position="291"/>
    </location>
</feature>
<dbReference type="EnsemblMetazoa" id="G28080.8">
    <property type="protein sequence ID" value="G28080.8:cds"/>
    <property type="gene ID" value="G28080"/>
</dbReference>
<reference evidence="3" key="1">
    <citation type="submission" date="2022-08" db="UniProtKB">
        <authorList>
            <consortium name="EnsemblMetazoa"/>
        </authorList>
    </citation>
    <scope>IDENTIFICATION</scope>
    <source>
        <strain evidence="3">05x7-T-G4-1.051#20</strain>
    </source>
</reference>
<evidence type="ECO:0000256" key="2">
    <source>
        <dbReference type="SAM" id="SignalP"/>
    </source>
</evidence>
<dbReference type="EnsemblMetazoa" id="G28080.6">
    <property type="protein sequence ID" value="G28080.6:cds"/>
    <property type="gene ID" value="G28080"/>
</dbReference>
<feature type="signal peptide" evidence="2">
    <location>
        <begin position="1"/>
        <end position="32"/>
    </location>
</feature>
<evidence type="ECO:0008006" key="5">
    <source>
        <dbReference type="Google" id="ProtNLM"/>
    </source>
</evidence>
<accession>A0A8W8LI97</accession>
<dbReference type="Gene3D" id="2.80.10.50">
    <property type="match status" value="1"/>
</dbReference>